<evidence type="ECO:0000313" key="3">
    <source>
        <dbReference type="Proteomes" id="UP000663864"/>
    </source>
</evidence>
<feature type="region of interest" description="Disordered" evidence="1">
    <location>
        <begin position="806"/>
        <end position="828"/>
    </location>
</feature>
<name>A0A815TPJ1_9BILA</name>
<feature type="region of interest" description="Disordered" evidence="1">
    <location>
        <begin position="705"/>
        <end position="731"/>
    </location>
</feature>
<feature type="compositionally biased region" description="Polar residues" evidence="1">
    <location>
        <begin position="658"/>
        <end position="674"/>
    </location>
</feature>
<accession>A0A815TPJ1</accession>
<feature type="compositionally biased region" description="Gly residues" evidence="1">
    <location>
        <begin position="709"/>
        <end position="724"/>
    </location>
</feature>
<comment type="caution">
    <text evidence="2">The sequence shown here is derived from an EMBL/GenBank/DDBJ whole genome shotgun (WGS) entry which is preliminary data.</text>
</comment>
<dbReference type="Proteomes" id="UP000663864">
    <property type="component" value="Unassembled WGS sequence"/>
</dbReference>
<feature type="non-terminal residue" evidence="2">
    <location>
        <position position="1240"/>
    </location>
</feature>
<gene>
    <name evidence="2" type="ORF">ZHD862_LOCUS37669</name>
</gene>
<reference evidence="2" key="1">
    <citation type="submission" date="2021-02" db="EMBL/GenBank/DDBJ databases">
        <authorList>
            <person name="Nowell W R."/>
        </authorList>
    </citation>
    <scope>NUCLEOTIDE SEQUENCE</scope>
</reference>
<dbReference type="AlphaFoldDB" id="A0A815TPJ1"/>
<sequence>MTEKNISNNENLSYDYVEKLNSIIQQFRPTNSDKYLYLSHYKNFIGLFEEFLNNEKNFSHQSELLLQCNSLKTNLYDGYIQDPIKTNQFAKESLDQISSFIQRFLKVEKSLKDFHHIFQCLLLYCYELLDLSEINDNLRNDIYNRICYQKQNFDDIKECIDILLNKVTCDKSIKKDFNINHAKQQLEYIYQSFDNCIINKDERAIHYIGAYLRTIIMNTVDYYMNSLASFRYQTLNSIEIFEKSLHQFLLSSIRQVVKNSINNNSLTSKASSDLELFDFINSDYDQKISEYIKVVEIFNSNPSTIPSEVINCLITQLKNENHSHSIYLQKKIDNLTKILRRFAEVEKVLPKFSDVFRQYLNNRYDHLTQQEVCSSNGKITQEIFNSLKSNKNFDDIKQIIEIFDNQDLLDIVEKCKYFFEDNDDKGSAEIGECLRQCIIDTTEIYILNLLDFRHSASIGFNHFEKNFYYLLSTYEIIKNEKFRFQMKEILNQLFSQSNYSDNNYNNYLSIYKSIIEYLDKKGYECALNLRDIFNENKHTLKPLFEEKINNLKKLLNGYINWYKIKLYKQYEYNIFQIESNSGILSEILNIIKSQYSDCFCPNNEIRIINTNKLYLDIDLSGKEYSGVNIVLISPYQELVNKKNELKIITDGKKAENISKNNPAKNGIGTDSNGRGNNGEDGSDGKHGESAGHVYIVANQLPPIEVSACGGQGGQGQDGGNGASGADGADGKDADKKILQEMLSGGWALPGGANSYRYRLIGTDGKSGGWGGDSGLGGFHGDRGHSGLIKIISLDDTLHDFRQKDLIDEPESSNGKPGQPGEAGKHGRDGRDYVAIRNWTNPIKALVSSNIIDNIKGGRLYSHDRYEDGEEQCMENYEMLPMMAYEDDPRFLSKYIDQDARRASNMTHKHTNQEVIQKIHAINYHHIFQETLKFFDNFINPEKLTSYQHWLASSLNEFLEKMTNLEELSSYRSHALPDIDHDAQQILILKENFAKTINAENKRLQQEILNTDQMNIGVQFLAHEILNQYNKFTQQYEFVYQKLRNEIHKVNINQLGTGLENRSTGIRNLQNTINRIINEKRFQQHLIASQRRTELLVEIPKEELSKLISHRQNIKIIKDNLKKQEWKKFQIENIIIDIVLIKKFNQNPNEEYLIKIGFDFITKLDILLSQNTNVDSIDLKNISNFTYTYVYNLQQSNLSYIGWQYIEDQKRIFHKILINCSYIEHSQLLDLFIDFSKQLYR</sequence>
<proteinExistence type="predicted"/>
<organism evidence="2 3">
    <name type="scientific">Rotaria sordida</name>
    <dbReference type="NCBI Taxonomy" id="392033"/>
    <lineage>
        <taxon>Eukaryota</taxon>
        <taxon>Metazoa</taxon>
        <taxon>Spiralia</taxon>
        <taxon>Gnathifera</taxon>
        <taxon>Rotifera</taxon>
        <taxon>Eurotatoria</taxon>
        <taxon>Bdelloidea</taxon>
        <taxon>Philodinida</taxon>
        <taxon>Philodinidae</taxon>
        <taxon>Rotaria</taxon>
    </lineage>
</organism>
<evidence type="ECO:0000313" key="2">
    <source>
        <dbReference type="EMBL" id="CAF1505802.1"/>
    </source>
</evidence>
<protein>
    <submittedName>
        <fullName evidence="2">Uncharacterized protein</fullName>
    </submittedName>
</protein>
<feature type="region of interest" description="Disordered" evidence="1">
    <location>
        <begin position="658"/>
        <end position="689"/>
    </location>
</feature>
<evidence type="ECO:0000256" key="1">
    <source>
        <dbReference type="SAM" id="MobiDB-lite"/>
    </source>
</evidence>
<dbReference type="EMBL" id="CAJNOT010007405">
    <property type="protein sequence ID" value="CAF1505802.1"/>
    <property type="molecule type" value="Genomic_DNA"/>
</dbReference>